<evidence type="ECO:0000313" key="1">
    <source>
        <dbReference type="EMBL" id="CAG8797259.1"/>
    </source>
</evidence>
<evidence type="ECO:0000313" key="2">
    <source>
        <dbReference type="Proteomes" id="UP000789396"/>
    </source>
</evidence>
<feature type="non-terminal residue" evidence="1">
    <location>
        <position position="102"/>
    </location>
</feature>
<proteinExistence type="predicted"/>
<dbReference type="Gene3D" id="1.10.30.10">
    <property type="entry name" value="High mobility group box domain"/>
    <property type="match status" value="1"/>
</dbReference>
<dbReference type="AlphaFoldDB" id="A0A9N9P7H4"/>
<dbReference type="EMBL" id="CAJVPZ010067609">
    <property type="protein sequence ID" value="CAG8797259.1"/>
    <property type="molecule type" value="Genomic_DNA"/>
</dbReference>
<protein>
    <submittedName>
        <fullName evidence="1">15259_t:CDS:1</fullName>
    </submittedName>
</protein>
<name>A0A9N9P7H4_9GLOM</name>
<gene>
    <name evidence="1" type="ORF">RFULGI_LOCUS17360</name>
</gene>
<accession>A0A9N9P7H4</accession>
<dbReference type="OrthoDB" id="2444098at2759"/>
<keyword evidence="2" id="KW-1185">Reference proteome</keyword>
<dbReference type="Proteomes" id="UP000789396">
    <property type="component" value="Unassembled WGS sequence"/>
</dbReference>
<comment type="caution">
    <text evidence="1">The sequence shown here is derived from an EMBL/GenBank/DDBJ whole genome shotgun (WGS) entry which is preliminary data.</text>
</comment>
<reference evidence="1" key="1">
    <citation type="submission" date="2021-06" db="EMBL/GenBank/DDBJ databases">
        <authorList>
            <person name="Kallberg Y."/>
            <person name="Tangrot J."/>
            <person name="Rosling A."/>
        </authorList>
    </citation>
    <scope>NUCLEOTIDE SEQUENCE</scope>
    <source>
        <strain evidence="1">IN212</strain>
    </source>
</reference>
<organism evidence="1 2">
    <name type="scientific">Racocetra fulgida</name>
    <dbReference type="NCBI Taxonomy" id="60492"/>
    <lineage>
        <taxon>Eukaryota</taxon>
        <taxon>Fungi</taxon>
        <taxon>Fungi incertae sedis</taxon>
        <taxon>Mucoromycota</taxon>
        <taxon>Glomeromycotina</taxon>
        <taxon>Glomeromycetes</taxon>
        <taxon>Diversisporales</taxon>
        <taxon>Gigasporaceae</taxon>
        <taxon>Racocetra</taxon>
    </lineage>
</organism>
<feature type="non-terminal residue" evidence="1">
    <location>
        <position position="1"/>
    </location>
</feature>
<dbReference type="InterPro" id="IPR036910">
    <property type="entry name" value="HMG_box_dom_sf"/>
</dbReference>
<sequence>VFTKPEEIDEFNEIESKTFLSLFELIAPNDKKKKTKSNPPRAQNGFVLFQRDFTAYWNSCNPQENNFNIVSNLTSKLWKGEFSTFELWKDINVCEIKKLYNK</sequence>